<dbReference type="AlphaFoldDB" id="A0A815YWN5"/>
<reference evidence="1" key="1">
    <citation type="submission" date="2021-02" db="EMBL/GenBank/DDBJ databases">
        <authorList>
            <person name="Nowell W R."/>
        </authorList>
    </citation>
    <scope>NUCLEOTIDE SEQUENCE</scope>
</reference>
<feature type="non-terminal residue" evidence="1">
    <location>
        <position position="1"/>
    </location>
</feature>
<keyword evidence="3" id="KW-1185">Reference proteome</keyword>
<dbReference type="EMBL" id="CAJNOM010006590">
    <property type="protein sequence ID" value="CAF1671121.1"/>
    <property type="molecule type" value="Genomic_DNA"/>
</dbReference>
<accession>A0A815YWN5</accession>
<name>A0A815YWN5_9BILA</name>
<protein>
    <submittedName>
        <fullName evidence="1">Uncharacterized protein</fullName>
    </submittedName>
</protein>
<comment type="caution">
    <text evidence="1">The sequence shown here is derived from an EMBL/GenBank/DDBJ whole genome shotgun (WGS) entry which is preliminary data.</text>
</comment>
<proteinExistence type="predicted"/>
<organism evidence="1 4">
    <name type="scientific">Adineta steineri</name>
    <dbReference type="NCBI Taxonomy" id="433720"/>
    <lineage>
        <taxon>Eukaryota</taxon>
        <taxon>Metazoa</taxon>
        <taxon>Spiralia</taxon>
        <taxon>Gnathifera</taxon>
        <taxon>Rotifera</taxon>
        <taxon>Eurotatoria</taxon>
        <taxon>Bdelloidea</taxon>
        <taxon>Adinetida</taxon>
        <taxon>Adinetidae</taxon>
        <taxon>Adineta</taxon>
    </lineage>
</organism>
<evidence type="ECO:0000313" key="1">
    <source>
        <dbReference type="EMBL" id="CAF1575612.1"/>
    </source>
</evidence>
<dbReference type="EMBL" id="CAJNOI010006173">
    <property type="protein sequence ID" value="CAF1575612.1"/>
    <property type="molecule type" value="Genomic_DNA"/>
</dbReference>
<sequence>MTKKQQDELTSSFNNLPWSLPLGFSSLSPFGAFPGFGLPTPNFPSLNSFASSS</sequence>
<dbReference type="OrthoDB" id="21449at2759"/>
<evidence type="ECO:0000313" key="3">
    <source>
        <dbReference type="Proteomes" id="UP000663832"/>
    </source>
</evidence>
<evidence type="ECO:0000313" key="4">
    <source>
        <dbReference type="Proteomes" id="UP000663877"/>
    </source>
</evidence>
<dbReference type="Proteomes" id="UP000663877">
    <property type="component" value="Unassembled WGS sequence"/>
</dbReference>
<dbReference type="Proteomes" id="UP000663832">
    <property type="component" value="Unassembled WGS sequence"/>
</dbReference>
<evidence type="ECO:0000313" key="2">
    <source>
        <dbReference type="EMBL" id="CAF1671121.1"/>
    </source>
</evidence>
<gene>
    <name evidence="1" type="ORF">BJG266_LOCUS48170</name>
    <name evidence="2" type="ORF">QVE165_LOCUS65228</name>
</gene>